<name>A0A1I5RAU7_9BACT</name>
<evidence type="ECO:0000259" key="1">
    <source>
        <dbReference type="Pfam" id="PF07883"/>
    </source>
</evidence>
<dbReference type="RefSeq" id="WP_092912882.1">
    <property type="nucleotide sequence ID" value="NZ_FOXB01000026.1"/>
</dbReference>
<protein>
    <submittedName>
        <fullName evidence="2">Cupin 2 domain-containing protein</fullName>
    </submittedName>
</protein>
<dbReference type="InterPro" id="IPR013096">
    <property type="entry name" value="Cupin_2"/>
</dbReference>
<dbReference type="InterPro" id="IPR014710">
    <property type="entry name" value="RmlC-like_jellyroll"/>
</dbReference>
<sequence length="109" mass="12208">MKYKHFSIQNLFSKSVPNSGELFETLLKNNEVTIEVIVSSNSPEPTQYNQPHDEAVLLITGKANLLINEKEVVMNPGDFLHIPANTPHKVLKTEKGTRWLAIHTKGALC</sequence>
<keyword evidence="3" id="KW-1185">Reference proteome</keyword>
<reference evidence="2 3" key="1">
    <citation type="submission" date="2016-10" db="EMBL/GenBank/DDBJ databases">
        <authorList>
            <person name="de Groot N.N."/>
        </authorList>
    </citation>
    <scope>NUCLEOTIDE SEQUENCE [LARGE SCALE GENOMIC DNA]</scope>
    <source>
        <strain evidence="2 3">EP1-55-1</strain>
    </source>
</reference>
<dbReference type="Proteomes" id="UP000199227">
    <property type="component" value="Unassembled WGS sequence"/>
</dbReference>
<evidence type="ECO:0000313" key="2">
    <source>
        <dbReference type="EMBL" id="SFP55658.1"/>
    </source>
</evidence>
<gene>
    <name evidence="2" type="ORF">SAMN05216234_1263</name>
</gene>
<dbReference type="STRING" id="223786.SAMN05216234_1263"/>
<evidence type="ECO:0000313" key="3">
    <source>
        <dbReference type="Proteomes" id="UP000199227"/>
    </source>
</evidence>
<dbReference type="Pfam" id="PF07883">
    <property type="entry name" value="Cupin_2"/>
    <property type="match status" value="1"/>
</dbReference>
<feature type="domain" description="Cupin type-2" evidence="1">
    <location>
        <begin position="45"/>
        <end position="102"/>
    </location>
</feature>
<dbReference type="Gene3D" id="2.60.120.10">
    <property type="entry name" value="Jelly Rolls"/>
    <property type="match status" value="1"/>
</dbReference>
<proteinExistence type="predicted"/>
<dbReference type="InterPro" id="IPR011051">
    <property type="entry name" value="RmlC_Cupin_sf"/>
</dbReference>
<organism evidence="2 3">
    <name type="scientific">Hydrogenimonas thermophila</name>
    <dbReference type="NCBI Taxonomy" id="223786"/>
    <lineage>
        <taxon>Bacteria</taxon>
        <taxon>Pseudomonadati</taxon>
        <taxon>Campylobacterota</taxon>
        <taxon>Epsilonproteobacteria</taxon>
        <taxon>Campylobacterales</taxon>
        <taxon>Hydrogenimonadaceae</taxon>
        <taxon>Hydrogenimonas</taxon>
    </lineage>
</organism>
<dbReference type="EMBL" id="FOXB01000026">
    <property type="protein sequence ID" value="SFP55658.1"/>
    <property type="molecule type" value="Genomic_DNA"/>
</dbReference>
<dbReference type="OrthoDB" id="9798585at2"/>
<dbReference type="SUPFAM" id="SSF51182">
    <property type="entry name" value="RmlC-like cupins"/>
    <property type="match status" value="1"/>
</dbReference>
<dbReference type="CDD" id="cd06981">
    <property type="entry name" value="cupin_reut_a1446"/>
    <property type="match status" value="1"/>
</dbReference>
<accession>A0A1I5RAU7</accession>
<dbReference type="AlphaFoldDB" id="A0A1I5RAU7"/>